<dbReference type="CDD" id="cd01949">
    <property type="entry name" value="GGDEF"/>
    <property type="match status" value="1"/>
</dbReference>
<evidence type="ECO:0000256" key="3">
    <source>
        <dbReference type="SAM" id="MobiDB-lite"/>
    </source>
</evidence>
<evidence type="ECO:0000313" key="6">
    <source>
        <dbReference type="Proteomes" id="UP000249135"/>
    </source>
</evidence>
<sequence length="545" mass="60000">MRRGRGRPRHTVAPSTARARLHRQRRPSSVSWKEVSAPPHPPLHGEDTRWMQAAGGLLLAFGASAVCCYDAEERVSAWNTRYLEFFPEMRDHVRVGLPVADTLRPFLERQHPGATAAELEAALANAVWRHREEQGPLRYQRADSGRWLELRMFPMPGGRIKLWTDVTHSGTEGTDASVLLELLTVTNLGVILHDAQGRLRYANSRFFSAHFLPVLREVPDIRERHVQGEYWRRYTAMFEPSETFRALCESGQTGPLPAPVTLRGSSGRSYRIEEHPLHGGIASMWTDVTELADREQALAKAHAELAGLNVQLRRMALSDPLTALPNRRALEQALVYRKDVTAIALIDVDHFKAINDRFGHDAGDAVMTELANRLAAALGPRELLARLGGDEFAVLLCGTDEADVLARADALRRAVSAQPLALDRGALVVTASLGVAAREASEAPTDTLRRADMALLGAKAAGRDRVGNAFAPVRPDTVDAASPAEVDAHLAADFGLEPAALAARHGAQHPVFTRERWAEAQRQGQTLDHYWGWVHYNLGLLAAGH</sequence>
<dbReference type="InterPro" id="IPR043128">
    <property type="entry name" value="Rev_trsase/Diguanyl_cyclase"/>
</dbReference>
<reference evidence="5 6" key="1">
    <citation type="submission" date="2017-08" db="EMBL/GenBank/DDBJ databases">
        <title>Infants hospitalized years apart are colonized by the same room-sourced microbial strains.</title>
        <authorList>
            <person name="Brooks B."/>
            <person name="Olm M.R."/>
            <person name="Firek B.A."/>
            <person name="Baker R."/>
            <person name="Thomas B.C."/>
            <person name="Morowitz M.J."/>
            <person name="Banfield J.F."/>
        </authorList>
    </citation>
    <scope>NUCLEOTIDE SEQUENCE [LARGE SCALE GENOMIC DNA]</scope>
    <source>
        <strain evidence="5">S2_005_003_R2_41</strain>
    </source>
</reference>
<dbReference type="Pfam" id="PF00990">
    <property type="entry name" value="GGDEF"/>
    <property type="match status" value="1"/>
</dbReference>
<feature type="compositionally biased region" description="Basic residues" evidence="3">
    <location>
        <begin position="1"/>
        <end position="10"/>
    </location>
</feature>
<dbReference type="PROSITE" id="PS50887">
    <property type="entry name" value="GGDEF"/>
    <property type="match status" value="1"/>
</dbReference>
<feature type="domain" description="GGDEF" evidence="4">
    <location>
        <begin position="339"/>
        <end position="471"/>
    </location>
</feature>
<evidence type="ECO:0000259" key="4">
    <source>
        <dbReference type="PROSITE" id="PS50887"/>
    </source>
</evidence>
<dbReference type="InterPro" id="IPR029787">
    <property type="entry name" value="Nucleotide_cyclase"/>
</dbReference>
<dbReference type="PANTHER" id="PTHR45138:SF9">
    <property type="entry name" value="DIGUANYLATE CYCLASE DGCM-RELATED"/>
    <property type="match status" value="1"/>
</dbReference>
<dbReference type="GO" id="GO:0052621">
    <property type="term" value="F:diguanylate cyclase activity"/>
    <property type="evidence" value="ECO:0007669"/>
    <property type="project" value="UniProtKB-EC"/>
</dbReference>
<proteinExistence type="predicted"/>
<dbReference type="SUPFAM" id="SSF55073">
    <property type="entry name" value="Nucleotide cyclase"/>
    <property type="match status" value="1"/>
</dbReference>
<gene>
    <name evidence="5" type="ORF">DI563_14715</name>
</gene>
<dbReference type="EMBL" id="QFPP01000182">
    <property type="protein sequence ID" value="PZQ73488.1"/>
    <property type="molecule type" value="Genomic_DNA"/>
</dbReference>
<accession>A0A2W5Q8A3</accession>
<dbReference type="InterPro" id="IPR050469">
    <property type="entry name" value="Diguanylate_Cyclase"/>
</dbReference>
<dbReference type="SMART" id="SM00267">
    <property type="entry name" value="GGDEF"/>
    <property type="match status" value="1"/>
</dbReference>
<evidence type="ECO:0000256" key="2">
    <source>
        <dbReference type="ARBA" id="ARBA00034247"/>
    </source>
</evidence>
<comment type="caution">
    <text evidence="5">The sequence shown here is derived from an EMBL/GenBank/DDBJ whole genome shotgun (WGS) entry which is preliminary data.</text>
</comment>
<comment type="catalytic activity">
    <reaction evidence="2">
        <text>2 GTP = 3',3'-c-di-GMP + 2 diphosphate</text>
        <dbReference type="Rhea" id="RHEA:24898"/>
        <dbReference type="ChEBI" id="CHEBI:33019"/>
        <dbReference type="ChEBI" id="CHEBI:37565"/>
        <dbReference type="ChEBI" id="CHEBI:58805"/>
        <dbReference type="EC" id="2.7.7.65"/>
    </reaction>
</comment>
<dbReference type="Proteomes" id="UP000249135">
    <property type="component" value="Unassembled WGS sequence"/>
</dbReference>
<name>A0A2W5Q8A3_VARPD</name>
<organism evidence="5 6">
    <name type="scientific">Variovorax paradoxus</name>
    <dbReference type="NCBI Taxonomy" id="34073"/>
    <lineage>
        <taxon>Bacteria</taxon>
        <taxon>Pseudomonadati</taxon>
        <taxon>Pseudomonadota</taxon>
        <taxon>Betaproteobacteria</taxon>
        <taxon>Burkholderiales</taxon>
        <taxon>Comamonadaceae</taxon>
        <taxon>Variovorax</taxon>
    </lineage>
</organism>
<dbReference type="AlphaFoldDB" id="A0A2W5Q8A3"/>
<dbReference type="InterPro" id="IPR000160">
    <property type="entry name" value="GGDEF_dom"/>
</dbReference>
<dbReference type="NCBIfam" id="TIGR00254">
    <property type="entry name" value="GGDEF"/>
    <property type="match status" value="1"/>
</dbReference>
<evidence type="ECO:0000313" key="5">
    <source>
        <dbReference type="EMBL" id="PZQ73488.1"/>
    </source>
</evidence>
<protein>
    <recommendedName>
        <fullName evidence="1">diguanylate cyclase</fullName>
        <ecNumber evidence="1">2.7.7.65</ecNumber>
    </recommendedName>
</protein>
<dbReference type="Pfam" id="PF12860">
    <property type="entry name" value="PAS_7"/>
    <property type="match status" value="1"/>
</dbReference>
<dbReference type="Gene3D" id="3.30.70.270">
    <property type="match status" value="1"/>
</dbReference>
<dbReference type="EC" id="2.7.7.65" evidence="1"/>
<evidence type="ECO:0000256" key="1">
    <source>
        <dbReference type="ARBA" id="ARBA00012528"/>
    </source>
</evidence>
<dbReference type="PANTHER" id="PTHR45138">
    <property type="entry name" value="REGULATORY COMPONENTS OF SENSORY TRANSDUCTION SYSTEM"/>
    <property type="match status" value="1"/>
</dbReference>
<feature type="region of interest" description="Disordered" evidence="3">
    <location>
        <begin position="1"/>
        <end position="47"/>
    </location>
</feature>
<dbReference type="Gene3D" id="3.30.450.20">
    <property type="entry name" value="PAS domain"/>
    <property type="match status" value="1"/>
</dbReference>